<dbReference type="KEGG" id="ldb:Ldb1146"/>
<dbReference type="AlphaFoldDB" id="Q1GA32"/>
<reference evidence="1 2" key="1">
    <citation type="journal article" date="2006" name="Proc. Natl. Acad. Sci. U.S.A.">
        <title>The complete genome sequence of Lactobacillus bulgaricus reveals extensive and ongoing reductive evolution.</title>
        <authorList>
            <person name="van de Guchte M."/>
            <person name="Penaud S."/>
            <person name="Grimaldi C."/>
            <person name="Barbe V."/>
            <person name="Bryson K."/>
            <person name="Nicolas P."/>
            <person name="Robert C."/>
            <person name="Oztas S."/>
            <person name="Mangenot S."/>
            <person name="Couloux A."/>
            <person name="Loux V."/>
            <person name="Dervyn R."/>
            <person name="Bossy R."/>
            <person name="Bolotin A."/>
            <person name="Batto J.-M."/>
            <person name="Walunas T."/>
            <person name="Gibrat J.-F."/>
            <person name="Bessieres P."/>
            <person name="Weissenbach J."/>
            <person name="Ehrlich S.D."/>
            <person name="Maguin E."/>
        </authorList>
    </citation>
    <scope>NUCLEOTIDE SEQUENCE [LARGE SCALE GENOMIC DNA]</scope>
    <source>
        <strain evidence="2">ATCC 11842 / DSM 20081 / BCRC 10696 / JCM 1002 / NBRC 13953 / NCIMB 11778 / NCTC 12712 / WDCM 00102 / Lb 14</strain>
    </source>
</reference>
<gene>
    <name evidence="1" type="ordered locus">Ldb1146</name>
</gene>
<keyword evidence="2" id="KW-1185">Reference proteome</keyword>
<dbReference type="Proteomes" id="UP000001259">
    <property type="component" value="Chromosome"/>
</dbReference>
<proteinExistence type="predicted"/>
<accession>Q1GA32</accession>
<dbReference type="eggNOG" id="ENOG502Z7YA">
    <property type="taxonomic scope" value="Bacteria"/>
</dbReference>
<organism evidence="1 2">
    <name type="scientific">Lactobacillus delbrueckii subsp. bulgaricus (strain ATCC 11842 / DSM 20081 / BCRC 10696 / JCM 1002 / NBRC 13953 / NCIMB 11778 / NCTC 12712 / WDCM 00102 / Lb 14)</name>
    <dbReference type="NCBI Taxonomy" id="390333"/>
    <lineage>
        <taxon>Bacteria</taxon>
        <taxon>Bacillati</taxon>
        <taxon>Bacillota</taxon>
        <taxon>Bacilli</taxon>
        <taxon>Lactobacillales</taxon>
        <taxon>Lactobacillaceae</taxon>
        <taxon>Lactobacillus</taxon>
    </lineage>
</organism>
<dbReference type="EMBL" id="CR954253">
    <property type="protein sequence ID" value="CAI97948.1"/>
    <property type="molecule type" value="Genomic_DNA"/>
</dbReference>
<protein>
    <submittedName>
        <fullName evidence="1">Uncharacterized protein</fullName>
    </submittedName>
</protein>
<dbReference type="HOGENOM" id="CLU_270499_0_0_9"/>
<sequence length="1269" mass="147002">MENSQTYFPCANGSQAAIEDITGQDKSALLSILQQSTGLGKTYGTVRAIVNRAVNDQQVTFYLTPLRKDRDEVYAGCRDLLLKLGKNPEEILVNVLSEQDQVTDFFEEHVFVRQEERVIGRLDRKKLYKAWREESIPDNYPNTRHIFGLLQSILLFSDLQSEEEIEDDRKNFSQIKSMIRTDAYAIVDEEEQDLSPAERKARMKATVFRDLPWYQIMFPDYDLANKKILVMAANKFIYRYKDLAGSNKYYWRLNFNQKKPAGKEKTLVNLILDESDKIHQNWLESMLGQKQEHFDLYTLAKKINSALEPSFNKANEIILAAGDNRGRIKSASKKFHDLSNKYHLEADLVIGESLSEDELAKKFLINDGESDYLNINDQLYIEYKPDPFSLAGAKGKLFVNVLEKKKSSKQAIRLDRMLEDLNQNISSFVRNSYSMAKNVQSRIKEINRHQEANGKKKYRDEMDLEDEQRFVLRSLLGIEDKDEALVNYLLETYMRDSPQRHQTGIAANLTSDNSIFGKGFTVHILESNRNKRTNAEVSRYAQKWTPELLLATLASQWRVILVSATAETESIFSNFGLDWVYNNIPYVYHLPKKIEQLLNQENEERNKAQRDKGKINVQWIKPAPGAKLRDVFKASFPDSQLSYPEISDLISEMPSALAGIRYDFNWQYKPESNEKITQKVTIRTACYYFGRNLKLLKALAAFCQKNRERPSRVAFIAYTNRNIREAEAKWYETALKKLGYLDQDKALVCISAKDDPEKQLERVKADWAQGKLKIILTSYSTMSRAVNLQYPAKALLAKYPEDYVVLDDRFFNKDNPFVDINGCYMEQPTHLIPKNNADRDRKQFEDEFIKGYLQLIYTCDGLINLGTPGFTYADSERLLTAYYQGYPLKREKNPFYQIQARDNAYTSQIDQTSGRMVRTVVKPESMFVILDKEIASCLNRSQVDRKRTNAVMEAIMASDPGLRLLPNQTEEKELKLKKLMASNAMGYLVQVALQLVSMPDDMQQLWIKLRTFIAKHPQLDSLVEVEDGKLAKIVPNYYWDFGHPVSGYYYYVEGDYKRLIAIGEDRDDVKRQMAEAGIKPSFQPQYMDYEEYKQALERIWKQQPWLKRELERAGYDLSFKPSRYLLTPGAFNNLYKGAIGEAIGEAVMKHLGFDYHDMADLPNSEMERFDGYLKADDGRIVYVDWKNYNTDAPSGDNDQTVRWIKRKLGMVEMGKSAIIINISKWSNKQMQAIQIAGGLADKKVYLYPYLFDEKGELNQKLVRDFRKVF</sequence>
<dbReference type="STRING" id="390333.Ldb1146"/>
<dbReference type="PATRIC" id="fig|390333.7.peg.1023"/>
<evidence type="ECO:0000313" key="1">
    <source>
        <dbReference type="EMBL" id="CAI97948.1"/>
    </source>
</evidence>
<evidence type="ECO:0000313" key="2">
    <source>
        <dbReference type="Proteomes" id="UP000001259"/>
    </source>
</evidence>
<name>Q1GA32_LACDA</name>